<sequence>MQIINTTDQKTIDTYFNELLAELQYIDRLLTPKCFIEKITVWNEETLKRYTEIIESEVEDYFKNENRKRKHLEEYEDWNFSFSMFGLRGKSAQEKVKRINYNFYCIEETPDLINEEIIDDYIAILKSLRNELFETALKYGIPWSEGTIKSKVEEQSILKPIIFVEGEHDIKFINKAAILLGKEDLLAKIELRQRGGYGNLDKLWNILKEGSWETIPQIRIFLYDCDTNKTNDEFGNHYKRIIPLNANNIVKRGIENLFPNTTIDKALSEKQAFIDFKKIMGTKRGIVYEEIQNEINKDEKRNFCDWVCANGIVEDFENFKVIFEIIEELI</sequence>
<proteinExistence type="predicted"/>
<dbReference type="Proteomes" id="UP000198711">
    <property type="component" value="Unassembled WGS sequence"/>
</dbReference>
<dbReference type="RefSeq" id="WP_092724012.1">
    <property type="nucleotide sequence ID" value="NZ_FNNO01000009.1"/>
</dbReference>
<accession>A0A8X8IGL2</accession>
<dbReference type="EMBL" id="FNNO01000009">
    <property type="protein sequence ID" value="SDX08870.1"/>
    <property type="molecule type" value="Genomic_DNA"/>
</dbReference>
<organism evidence="1 2">
    <name type="scientific">Hydrobacter penzbergensis</name>
    <dbReference type="NCBI Taxonomy" id="1235997"/>
    <lineage>
        <taxon>Bacteria</taxon>
        <taxon>Pseudomonadati</taxon>
        <taxon>Bacteroidota</taxon>
        <taxon>Chitinophagia</taxon>
        <taxon>Chitinophagales</taxon>
        <taxon>Chitinophagaceae</taxon>
        <taxon>Hydrobacter</taxon>
    </lineage>
</organism>
<evidence type="ECO:0000313" key="1">
    <source>
        <dbReference type="EMBL" id="SDX08870.1"/>
    </source>
</evidence>
<gene>
    <name evidence="1" type="ORF">SAMN05444410_1091</name>
</gene>
<name>A0A8X8IGL2_9BACT</name>
<protein>
    <submittedName>
        <fullName evidence="1">Uncharacterized protein</fullName>
    </submittedName>
</protein>
<keyword evidence="2" id="KW-1185">Reference proteome</keyword>
<evidence type="ECO:0000313" key="2">
    <source>
        <dbReference type="Proteomes" id="UP000198711"/>
    </source>
</evidence>
<comment type="caution">
    <text evidence="1">The sequence shown here is derived from an EMBL/GenBank/DDBJ whole genome shotgun (WGS) entry which is preliminary data.</text>
</comment>
<reference evidence="1 2" key="1">
    <citation type="submission" date="2016-10" db="EMBL/GenBank/DDBJ databases">
        <authorList>
            <person name="Varghese N."/>
            <person name="Submissions S."/>
        </authorList>
    </citation>
    <scope>NUCLEOTIDE SEQUENCE [LARGE SCALE GENOMIC DNA]</scope>
    <source>
        <strain evidence="1 2">DSM 25353</strain>
    </source>
</reference>
<dbReference type="AlphaFoldDB" id="A0A8X8IGL2"/>